<dbReference type="HAMAP" id="MF_00296">
    <property type="entry name" value="MetX_acyltransf"/>
    <property type="match status" value="1"/>
</dbReference>
<comment type="caution">
    <text evidence="2">Lacks conserved residue(s) required for the propagation of feature annotation.</text>
</comment>
<dbReference type="EC" id="2.3.1.-" evidence="2"/>
<feature type="domain" description="AB hydrolase-1" evidence="4">
    <location>
        <begin position="56"/>
        <end position="336"/>
    </location>
</feature>
<dbReference type="PIRSF" id="PIRSF000443">
    <property type="entry name" value="Homoser_Ac_trans"/>
    <property type="match status" value="1"/>
</dbReference>
<dbReference type="InterPro" id="IPR000073">
    <property type="entry name" value="AB_hydrolase_1"/>
</dbReference>
<evidence type="ECO:0000313" key="5">
    <source>
        <dbReference type="EMBL" id="SHK61277.1"/>
    </source>
</evidence>
<dbReference type="GO" id="GO:0009092">
    <property type="term" value="P:homoserine metabolic process"/>
    <property type="evidence" value="ECO:0007669"/>
    <property type="project" value="TreeGrafter"/>
</dbReference>
<dbReference type="Pfam" id="PF00561">
    <property type="entry name" value="Abhydrolase_1"/>
    <property type="match status" value="1"/>
</dbReference>
<protein>
    <recommendedName>
        <fullName evidence="2">Probable acyltransferase</fullName>
        <ecNumber evidence="2">2.3.1.-</ecNumber>
    </recommendedName>
</protein>
<dbReference type="Gene3D" id="3.40.50.1820">
    <property type="entry name" value="alpha/beta hydrolase"/>
    <property type="match status" value="1"/>
</dbReference>
<dbReference type="AlphaFoldDB" id="A0A1M6TWF0"/>
<accession>A0A1M6TWF0</accession>
<dbReference type="EMBL" id="LT670844">
    <property type="protein sequence ID" value="SHK61277.1"/>
    <property type="molecule type" value="Genomic_DNA"/>
</dbReference>
<feature type="active site" evidence="3">
    <location>
        <position position="334"/>
    </location>
</feature>
<comment type="subcellular location">
    <subcellularLocation>
        <location evidence="2">Cytoplasm</location>
    </subcellularLocation>
</comment>
<feature type="active site" description="Nucleophile" evidence="3">
    <location>
        <position position="157"/>
    </location>
</feature>
<organism evidence="5 6">
    <name type="scientific">Bradyrhizobium lablabi</name>
    <dbReference type="NCBI Taxonomy" id="722472"/>
    <lineage>
        <taxon>Bacteria</taxon>
        <taxon>Pseudomonadati</taxon>
        <taxon>Pseudomonadota</taxon>
        <taxon>Alphaproteobacteria</taxon>
        <taxon>Hyphomicrobiales</taxon>
        <taxon>Nitrobacteraceae</taxon>
        <taxon>Bradyrhizobium</taxon>
    </lineage>
</organism>
<reference evidence="5 6" key="1">
    <citation type="submission" date="2016-11" db="EMBL/GenBank/DDBJ databases">
        <authorList>
            <person name="Jaros S."/>
            <person name="Januszkiewicz K."/>
            <person name="Wedrychowicz H."/>
        </authorList>
    </citation>
    <scope>NUCLEOTIDE SEQUENCE [LARGE SCALE GENOMIC DNA]</scope>
    <source>
        <strain evidence="5 6">GAS499</strain>
    </source>
</reference>
<evidence type="ECO:0000313" key="6">
    <source>
        <dbReference type="Proteomes" id="UP000189935"/>
    </source>
</evidence>
<sequence length="356" mass="38712">MLRYSFTGLTSMTALPDLETFVIGDFRLQSGTVMPAVTIAYRTLGTLAPDRSNAVLVTHGNTSGPQMIDPGGSTGEGSWNEIVGPGKAVDTNRYFAICPNMLGSSYGSTNAASLDPATGKRYGPRFPEINVSDIVATQRALLDHLGIERLVAIVGPSYGGFQAFQWAVNYPGMMKGIAAIVTSPLVPRERSEGNVERLLATLSKDPNWNGGDYYDGDGVKETMIQIRSATLKTYGIETRLRDTMSDPEEIEAAIREEAARWARGFDANSLIILAKALRGFDVRPQFSNIKSKVLYVLSRTDKLFPPDLAPGVMQGLKAAGVDADYFLLDSDYGHSASGRDAHKWAPRLRTFMESLE</sequence>
<feature type="active site" evidence="2 3">
    <location>
        <position position="301"/>
    </location>
</feature>
<keyword evidence="2" id="KW-0028">Amino-acid biosynthesis</keyword>
<keyword evidence="2" id="KW-0963">Cytoplasm</keyword>
<keyword evidence="1 2" id="KW-0808">Transferase</keyword>
<dbReference type="GO" id="GO:0009086">
    <property type="term" value="P:methionine biosynthetic process"/>
    <property type="evidence" value="ECO:0007669"/>
    <property type="project" value="TreeGrafter"/>
</dbReference>
<comment type="similarity">
    <text evidence="2">Belongs to the AB hydrolase superfamily. MetX family.</text>
</comment>
<dbReference type="PANTHER" id="PTHR32268">
    <property type="entry name" value="HOMOSERINE O-ACETYLTRANSFERASE"/>
    <property type="match status" value="1"/>
</dbReference>
<gene>
    <name evidence="5" type="ORF">SAMN05444159_3716</name>
</gene>
<name>A0A1M6TWF0_9BRAD</name>
<dbReference type="Proteomes" id="UP000189935">
    <property type="component" value="Chromosome I"/>
</dbReference>
<keyword evidence="2" id="KW-0012">Acyltransferase</keyword>
<evidence type="ECO:0000256" key="2">
    <source>
        <dbReference type="HAMAP-Rule" id="MF_00296"/>
    </source>
</evidence>
<comment type="subunit">
    <text evidence="2">Homodimer.</text>
</comment>
<dbReference type="GO" id="GO:0005737">
    <property type="term" value="C:cytoplasm"/>
    <property type="evidence" value="ECO:0007669"/>
    <property type="project" value="UniProtKB-SubCell"/>
</dbReference>
<dbReference type="RefSeq" id="WP_154071351.1">
    <property type="nucleotide sequence ID" value="NZ_LT670844.1"/>
</dbReference>
<evidence type="ECO:0000256" key="3">
    <source>
        <dbReference type="PIRSR" id="PIRSR000443-1"/>
    </source>
</evidence>
<dbReference type="InterPro" id="IPR029058">
    <property type="entry name" value="AB_hydrolase_fold"/>
</dbReference>
<dbReference type="PANTHER" id="PTHR32268:SF11">
    <property type="entry name" value="HOMOSERINE O-ACETYLTRANSFERASE"/>
    <property type="match status" value="1"/>
</dbReference>
<proteinExistence type="inferred from homology"/>
<dbReference type="OrthoDB" id="9800754at2"/>
<evidence type="ECO:0000256" key="1">
    <source>
        <dbReference type="ARBA" id="ARBA00022679"/>
    </source>
</evidence>
<dbReference type="InterPro" id="IPR008220">
    <property type="entry name" value="HAT_MetX-like"/>
</dbReference>
<evidence type="ECO:0000259" key="4">
    <source>
        <dbReference type="Pfam" id="PF00561"/>
    </source>
</evidence>
<dbReference type="SUPFAM" id="SSF53474">
    <property type="entry name" value="alpha/beta-Hydrolases"/>
    <property type="match status" value="1"/>
</dbReference>
<dbReference type="GO" id="GO:0004414">
    <property type="term" value="F:homoserine O-acetyltransferase activity"/>
    <property type="evidence" value="ECO:0007669"/>
    <property type="project" value="TreeGrafter"/>
</dbReference>
<feature type="site" description="Important for substrate specificity" evidence="2">
    <location>
        <position position="158"/>
    </location>
</feature>